<comment type="catalytic activity">
    <reaction evidence="6">
        <text>L-lysyl-[protein] + 3 S-adenosyl-L-methionine = N(6),N(6),N(6)-trimethyl-L-lysyl-[protein] + 3 S-adenosyl-L-homocysteine + 3 H(+)</text>
        <dbReference type="Rhea" id="RHEA:54192"/>
        <dbReference type="Rhea" id="RHEA-COMP:9752"/>
        <dbReference type="Rhea" id="RHEA-COMP:13826"/>
        <dbReference type="ChEBI" id="CHEBI:15378"/>
        <dbReference type="ChEBI" id="CHEBI:29969"/>
        <dbReference type="ChEBI" id="CHEBI:57856"/>
        <dbReference type="ChEBI" id="CHEBI:59789"/>
        <dbReference type="ChEBI" id="CHEBI:61961"/>
    </reaction>
</comment>
<sequence>MNYVRVEFILNPLQPAREILYADLDILGFEAIEDTQSGAIGYMPEIKFTETILENLMVRDLPDQKVEFKIDTIEQKNWNEEWESQFQPIQINSECVIRAPFHKKTEVAYDIVILPKMSFGTGHHETTFLMAQELFQHELKGKSLMDMGCGTGVLAILAKKLGAEDVEGVDIEEWAYENSIENAELNQTNDIKFFHGDVSLISNKQYDVILANINRNILLNDMKDYAKALKDNGSVLLSGFYETDVQAIVSAAKRNGLNFVHSKEKNGWAMIQLSK</sequence>
<evidence type="ECO:0000256" key="2">
    <source>
        <dbReference type="ARBA" id="ARBA00022490"/>
    </source>
</evidence>
<feature type="binding site" evidence="6">
    <location>
        <position position="170"/>
    </location>
    <ligand>
        <name>S-adenosyl-L-methionine</name>
        <dbReference type="ChEBI" id="CHEBI:59789"/>
    </ligand>
</feature>
<comment type="similarity">
    <text evidence="1 6">Belongs to the methyltransferase superfamily. PrmA family.</text>
</comment>
<evidence type="ECO:0000256" key="5">
    <source>
        <dbReference type="ARBA" id="ARBA00022691"/>
    </source>
</evidence>
<dbReference type="CDD" id="cd02440">
    <property type="entry name" value="AdoMet_MTases"/>
    <property type="match status" value="1"/>
</dbReference>
<comment type="subcellular location">
    <subcellularLocation>
        <location evidence="6">Cytoplasm</location>
    </subcellularLocation>
</comment>
<dbReference type="PANTHER" id="PTHR43648:SF1">
    <property type="entry name" value="ELECTRON TRANSFER FLAVOPROTEIN BETA SUBUNIT LYSINE METHYLTRANSFERASE"/>
    <property type="match status" value="1"/>
</dbReference>
<comment type="function">
    <text evidence="6">Methylates ribosomal protein L11.</text>
</comment>
<dbReference type="GO" id="GO:0032259">
    <property type="term" value="P:methylation"/>
    <property type="evidence" value="ECO:0007669"/>
    <property type="project" value="UniProtKB-KW"/>
</dbReference>
<keyword evidence="8" id="KW-1185">Reference proteome</keyword>
<keyword evidence="2 6" id="KW-0963">Cytoplasm</keyword>
<dbReference type="KEGG" id="ptan:CRYO30217_02469"/>
<dbReference type="RefSeq" id="WP_258542698.1">
    <property type="nucleotide sequence ID" value="NZ_OU015584.1"/>
</dbReference>
<keyword evidence="5 6" id="KW-0949">S-adenosyl-L-methionine</keyword>
<keyword evidence="3 6" id="KW-0489">Methyltransferase</keyword>
<dbReference type="HAMAP" id="MF_00735">
    <property type="entry name" value="Methyltr_PrmA"/>
    <property type="match status" value="1"/>
</dbReference>
<dbReference type="Pfam" id="PF06325">
    <property type="entry name" value="PrmA"/>
    <property type="match status" value="1"/>
</dbReference>
<dbReference type="Gene3D" id="3.40.50.150">
    <property type="entry name" value="Vaccinia Virus protein VP39"/>
    <property type="match status" value="1"/>
</dbReference>
<dbReference type="PANTHER" id="PTHR43648">
    <property type="entry name" value="ELECTRON TRANSFER FLAVOPROTEIN BETA SUBUNIT LYSINE METHYLTRANSFERASE"/>
    <property type="match status" value="1"/>
</dbReference>
<dbReference type="AlphaFoldDB" id="A0A916JNQ3"/>
<feature type="binding site" evidence="6">
    <location>
        <position position="127"/>
    </location>
    <ligand>
        <name>S-adenosyl-L-methionine</name>
        <dbReference type="ChEBI" id="CHEBI:59789"/>
    </ligand>
</feature>
<dbReference type="SUPFAM" id="SSF53335">
    <property type="entry name" value="S-adenosyl-L-methionine-dependent methyltransferases"/>
    <property type="match status" value="1"/>
</dbReference>
<dbReference type="Proteomes" id="UP000683507">
    <property type="component" value="Chromosome"/>
</dbReference>
<dbReference type="GO" id="GO:0008276">
    <property type="term" value="F:protein methyltransferase activity"/>
    <property type="evidence" value="ECO:0007669"/>
    <property type="project" value="UniProtKB-UniRule"/>
</dbReference>
<dbReference type="InterPro" id="IPR004498">
    <property type="entry name" value="Ribosomal_PrmA_MeTrfase"/>
</dbReference>
<gene>
    <name evidence="7" type="primary">prmC_2</name>
    <name evidence="6" type="synonym">prmA</name>
    <name evidence="7" type="ORF">CRYO30217_02469</name>
</gene>
<reference evidence="7" key="1">
    <citation type="submission" date="2021-04" db="EMBL/GenBank/DDBJ databases">
        <authorList>
            <person name="Rodrigo-Torres L."/>
            <person name="Arahal R. D."/>
            <person name="Lucena T."/>
        </authorList>
    </citation>
    <scope>NUCLEOTIDE SEQUENCE</scope>
    <source>
        <strain evidence="7">AS29M-1</strain>
    </source>
</reference>
<dbReference type="NCBIfam" id="NF001785">
    <property type="entry name" value="PRK00517.2-2"/>
    <property type="match status" value="1"/>
</dbReference>
<feature type="binding site" evidence="6">
    <location>
        <position position="212"/>
    </location>
    <ligand>
        <name>S-adenosyl-L-methionine</name>
        <dbReference type="ChEBI" id="CHEBI:59789"/>
    </ligand>
</feature>
<dbReference type="GO" id="GO:0005737">
    <property type="term" value="C:cytoplasm"/>
    <property type="evidence" value="ECO:0007669"/>
    <property type="project" value="UniProtKB-SubCell"/>
</dbReference>
<evidence type="ECO:0000256" key="4">
    <source>
        <dbReference type="ARBA" id="ARBA00022679"/>
    </source>
</evidence>
<dbReference type="InterPro" id="IPR050078">
    <property type="entry name" value="Ribosomal_L11_MeTrfase_PrmA"/>
</dbReference>
<keyword evidence="4 6" id="KW-0808">Transferase</keyword>
<evidence type="ECO:0000313" key="8">
    <source>
        <dbReference type="Proteomes" id="UP000683507"/>
    </source>
</evidence>
<name>A0A916JNQ3_9FLAO</name>
<dbReference type="InterPro" id="IPR029063">
    <property type="entry name" value="SAM-dependent_MTases_sf"/>
</dbReference>
<evidence type="ECO:0000256" key="3">
    <source>
        <dbReference type="ARBA" id="ARBA00022603"/>
    </source>
</evidence>
<protein>
    <recommendedName>
        <fullName evidence="6">Ribosomal protein L11 methyltransferase</fullName>
        <shortName evidence="6">L11 Mtase</shortName>
        <ecNumber evidence="6">2.1.1.-</ecNumber>
    </recommendedName>
</protein>
<organism evidence="7 8">
    <name type="scientific">Parvicella tangerina</name>
    <dbReference type="NCBI Taxonomy" id="2829795"/>
    <lineage>
        <taxon>Bacteria</taxon>
        <taxon>Pseudomonadati</taxon>
        <taxon>Bacteroidota</taxon>
        <taxon>Flavobacteriia</taxon>
        <taxon>Flavobacteriales</taxon>
        <taxon>Parvicellaceae</taxon>
        <taxon>Parvicella</taxon>
    </lineage>
</organism>
<evidence type="ECO:0000313" key="7">
    <source>
        <dbReference type="EMBL" id="CAG5084455.1"/>
    </source>
</evidence>
<feature type="binding site" evidence="6">
    <location>
        <position position="148"/>
    </location>
    <ligand>
        <name>S-adenosyl-L-methionine</name>
        <dbReference type="ChEBI" id="CHEBI:59789"/>
    </ligand>
</feature>
<evidence type="ECO:0000256" key="6">
    <source>
        <dbReference type="HAMAP-Rule" id="MF_00735"/>
    </source>
</evidence>
<accession>A0A916JNQ3</accession>
<dbReference type="EMBL" id="OU015584">
    <property type="protein sequence ID" value="CAG5084455.1"/>
    <property type="molecule type" value="Genomic_DNA"/>
</dbReference>
<evidence type="ECO:0000256" key="1">
    <source>
        <dbReference type="ARBA" id="ARBA00009741"/>
    </source>
</evidence>
<dbReference type="EC" id="2.1.1.-" evidence="6"/>
<proteinExistence type="inferred from homology"/>
<dbReference type="PIRSF" id="PIRSF000401">
    <property type="entry name" value="RPL11_MTase"/>
    <property type="match status" value="1"/>
</dbReference>